<dbReference type="RefSeq" id="WP_062700544.1">
    <property type="nucleotide sequence ID" value="NZ_LLZG01000049.1"/>
</dbReference>
<accession>A0A0X3VD32</accession>
<reference evidence="2" key="1">
    <citation type="submission" date="2015-10" db="EMBL/GenBank/DDBJ databases">
        <authorList>
            <person name="Ju K.-S."/>
            <person name="Doroghazi J.R."/>
            <person name="Metcalf W.W."/>
        </authorList>
    </citation>
    <scope>NUCLEOTIDE SEQUENCE [LARGE SCALE GENOMIC DNA]</scope>
    <source>
        <strain evidence="2">NRRL 3151</strain>
    </source>
</reference>
<gene>
    <name evidence="1" type="ORF">ADL12_09530</name>
</gene>
<dbReference type="Proteomes" id="UP000053923">
    <property type="component" value="Unassembled WGS sequence"/>
</dbReference>
<name>A0A0X3VD32_9ACTN</name>
<organism evidence="1 2">
    <name type="scientific">Streptomyces regalis</name>
    <dbReference type="NCBI Taxonomy" id="68262"/>
    <lineage>
        <taxon>Bacteria</taxon>
        <taxon>Bacillati</taxon>
        <taxon>Actinomycetota</taxon>
        <taxon>Actinomycetes</taxon>
        <taxon>Kitasatosporales</taxon>
        <taxon>Streptomycetaceae</taxon>
        <taxon>Streptomyces</taxon>
    </lineage>
</organism>
<sequence>MDASQDAVTARSFAWCSWHKRFSDTARLVQRDDQGSVFDARGLFACADCRKIHGLTPVADQQ</sequence>
<evidence type="ECO:0000313" key="2">
    <source>
        <dbReference type="Proteomes" id="UP000053923"/>
    </source>
</evidence>
<dbReference type="EMBL" id="LLZG01000049">
    <property type="protein sequence ID" value="KUL42713.1"/>
    <property type="molecule type" value="Genomic_DNA"/>
</dbReference>
<protein>
    <submittedName>
        <fullName evidence="1">Uncharacterized protein</fullName>
    </submittedName>
</protein>
<dbReference type="AlphaFoldDB" id="A0A0X3VD32"/>
<proteinExistence type="predicted"/>
<dbReference type="OrthoDB" id="4328863at2"/>
<evidence type="ECO:0000313" key="1">
    <source>
        <dbReference type="EMBL" id="KUL42713.1"/>
    </source>
</evidence>
<keyword evidence="2" id="KW-1185">Reference proteome</keyword>
<comment type="caution">
    <text evidence="1">The sequence shown here is derived from an EMBL/GenBank/DDBJ whole genome shotgun (WGS) entry which is preliminary data.</text>
</comment>